<keyword evidence="1" id="KW-1133">Transmembrane helix</keyword>
<name>A0A3D9CPQ0_9FLAO</name>
<dbReference type="Proteomes" id="UP000256326">
    <property type="component" value="Unassembled WGS sequence"/>
</dbReference>
<dbReference type="InterPro" id="IPR022134">
    <property type="entry name" value="DUF3667"/>
</dbReference>
<feature type="transmembrane region" description="Helical" evidence="1">
    <location>
        <begin position="46"/>
        <end position="67"/>
    </location>
</feature>
<proteinExistence type="predicted"/>
<keyword evidence="1" id="KW-0812">Transmembrane</keyword>
<protein>
    <submittedName>
        <fullName evidence="2">Uncharacterized protein</fullName>
    </submittedName>
</protein>
<evidence type="ECO:0000313" key="2">
    <source>
        <dbReference type="EMBL" id="REC67730.1"/>
    </source>
</evidence>
<dbReference type="AlphaFoldDB" id="A0A3D9CPQ0"/>
<comment type="caution">
    <text evidence="2">The sequence shown here is derived from an EMBL/GenBank/DDBJ whole genome shotgun (WGS) entry which is preliminary data.</text>
</comment>
<gene>
    <name evidence="2" type="ORF">DRF58_15040</name>
</gene>
<dbReference type="Pfam" id="PF12412">
    <property type="entry name" value="DUF3667"/>
    <property type="match status" value="1"/>
</dbReference>
<sequence>MDAKYISHEIQHLLHFDKGFLFTFKELLIRPGKAVREYLRENREKYVKPIVFLVFSAVIYTFLIHLFHIDVLIFNIKGIGNTQWENNHN</sequence>
<evidence type="ECO:0000313" key="3">
    <source>
        <dbReference type="Proteomes" id="UP000256326"/>
    </source>
</evidence>
<reference evidence="2 3" key="1">
    <citation type="journal article" date="2006" name="Int. J. Syst. Evol. Microbiol.">
        <title>Chryseobacterium hispanicum sp. nov., isolated from the drinking water distribution system of Sevilla, Spain.</title>
        <authorList>
            <person name="Gallego V."/>
            <person name="Garcia M.T."/>
            <person name="Ventosa A."/>
        </authorList>
    </citation>
    <scope>NUCLEOTIDE SEQUENCE [LARGE SCALE GENOMIC DNA]</scope>
    <source>
        <strain evidence="2 3">KCTC 22104</strain>
    </source>
</reference>
<dbReference type="OrthoDB" id="7446256at2"/>
<accession>A0A3D9CPQ0</accession>
<dbReference type="EMBL" id="QNUG01000042">
    <property type="protein sequence ID" value="REC67730.1"/>
    <property type="molecule type" value="Genomic_DNA"/>
</dbReference>
<evidence type="ECO:0000256" key="1">
    <source>
        <dbReference type="SAM" id="Phobius"/>
    </source>
</evidence>
<keyword evidence="3" id="KW-1185">Reference proteome</keyword>
<keyword evidence="1" id="KW-0472">Membrane</keyword>
<organism evidence="2 3">
    <name type="scientific">Epilithonimonas hispanica</name>
    <dbReference type="NCBI Taxonomy" id="358687"/>
    <lineage>
        <taxon>Bacteria</taxon>
        <taxon>Pseudomonadati</taxon>
        <taxon>Bacteroidota</taxon>
        <taxon>Flavobacteriia</taxon>
        <taxon>Flavobacteriales</taxon>
        <taxon>Weeksellaceae</taxon>
        <taxon>Chryseobacterium group</taxon>
        <taxon>Epilithonimonas</taxon>
    </lineage>
</organism>